<evidence type="ECO:0000259" key="5">
    <source>
        <dbReference type="SMART" id="SM00363"/>
    </source>
</evidence>
<gene>
    <name evidence="6" type="ORF">ACFL27_06790</name>
</gene>
<dbReference type="EMBL" id="JBHPBY010000065">
    <property type="protein sequence ID" value="MFC1849899.1"/>
    <property type="molecule type" value="Genomic_DNA"/>
</dbReference>
<comment type="similarity">
    <text evidence="1 4">Belongs to the pseudouridine synthase RluA family.</text>
</comment>
<keyword evidence="2 4" id="KW-0413">Isomerase</keyword>
<organism evidence="6 7">
    <name type="scientific">candidate division CSSED10-310 bacterium</name>
    <dbReference type="NCBI Taxonomy" id="2855610"/>
    <lineage>
        <taxon>Bacteria</taxon>
        <taxon>Bacteria division CSSED10-310</taxon>
    </lineage>
</organism>
<comment type="caution">
    <text evidence="6">The sequence shown here is derived from an EMBL/GenBank/DDBJ whole genome shotgun (WGS) entry which is preliminary data.</text>
</comment>
<evidence type="ECO:0000313" key="6">
    <source>
        <dbReference type="EMBL" id="MFC1849899.1"/>
    </source>
</evidence>
<accession>A0ABV6YUP5</accession>
<sequence length="327" mass="37768">MKKFQPALWNENKTTRQELCVGAKGAQLRLDKFISRYLNDFSRHEVQKLIWAGRVTVNGNIKKPAFQLRYGDLIIISRPEKIPFQNTPTPLALSVLYDDEWLVAVNKPPGMLMHPVFGNLTHTVMNALAFHYQKKYPPPQPVHRLDKDVSGVVLASKDKWTSRQMSTMFSERRVQKTYLALLEGMLHPASGTIDQPIKIFKKGRTCLKSARTQFRILKNFQNLTLAIFQPFTGRWHQIRQHAQSMGCPIVGDKRYGCRSDHFHRPALHASKIVFLHPILKDMKSIVAPLPEDFRLILTELNRQTKIMKKTRGDIHENTVITRSKNRN</sequence>
<keyword evidence="3" id="KW-0694">RNA-binding</keyword>
<comment type="function">
    <text evidence="4">Responsible for synthesis of pseudouridine from uracil.</text>
</comment>
<dbReference type="Gene3D" id="3.10.290.10">
    <property type="entry name" value="RNA-binding S4 domain"/>
    <property type="match status" value="1"/>
</dbReference>
<dbReference type="Pfam" id="PF01479">
    <property type="entry name" value="S4"/>
    <property type="match status" value="1"/>
</dbReference>
<dbReference type="NCBIfam" id="TIGR00005">
    <property type="entry name" value="rluA_subfam"/>
    <property type="match status" value="1"/>
</dbReference>
<dbReference type="InterPro" id="IPR006145">
    <property type="entry name" value="PsdUridine_synth_RsuA/RluA"/>
</dbReference>
<dbReference type="InterPro" id="IPR006225">
    <property type="entry name" value="PsdUridine_synth_RluC/D"/>
</dbReference>
<proteinExistence type="inferred from homology"/>
<dbReference type="EC" id="5.4.99.-" evidence="4"/>
<dbReference type="PROSITE" id="PS01129">
    <property type="entry name" value="PSI_RLU"/>
    <property type="match status" value="1"/>
</dbReference>
<evidence type="ECO:0000256" key="1">
    <source>
        <dbReference type="ARBA" id="ARBA00010876"/>
    </source>
</evidence>
<dbReference type="PROSITE" id="PS50889">
    <property type="entry name" value="S4"/>
    <property type="match status" value="1"/>
</dbReference>
<keyword evidence="7" id="KW-1185">Reference proteome</keyword>
<evidence type="ECO:0000313" key="7">
    <source>
        <dbReference type="Proteomes" id="UP001594351"/>
    </source>
</evidence>
<dbReference type="InterPro" id="IPR020103">
    <property type="entry name" value="PsdUridine_synth_cat_dom_sf"/>
</dbReference>
<dbReference type="PANTHER" id="PTHR21600">
    <property type="entry name" value="MITOCHONDRIAL RNA PSEUDOURIDINE SYNTHASE"/>
    <property type="match status" value="1"/>
</dbReference>
<comment type="catalytic activity">
    <reaction evidence="4">
        <text>a uridine in RNA = a pseudouridine in RNA</text>
        <dbReference type="Rhea" id="RHEA:48348"/>
        <dbReference type="Rhea" id="RHEA-COMP:12068"/>
        <dbReference type="Rhea" id="RHEA-COMP:12069"/>
        <dbReference type="ChEBI" id="CHEBI:65314"/>
        <dbReference type="ChEBI" id="CHEBI:65315"/>
    </reaction>
</comment>
<evidence type="ECO:0000256" key="4">
    <source>
        <dbReference type="RuleBase" id="RU362028"/>
    </source>
</evidence>
<dbReference type="SUPFAM" id="SSF55174">
    <property type="entry name" value="Alpha-L RNA-binding motif"/>
    <property type="match status" value="1"/>
</dbReference>
<dbReference type="Pfam" id="PF00849">
    <property type="entry name" value="PseudoU_synth_2"/>
    <property type="match status" value="1"/>
</dbReference>
<dbReference type="SUPFAM" id="SSF55120">
    <property type="entry name" value="Pseudouridine synthase"/>
    <property type="match status" value="1"/>
</dbReference>
<dbReference type="InterPro" id="IPR050188">
    <property type="entry name" value="RluA_PseudoU_synthase"/>
</dbReference>
<feature type="domain" description="RNA-binding S4" evidence="5">
    <location>
        <begin position="28"/>
        <end position="88"/>
    </location>
</feature>
<dbReference type="Gene3D" id="3.30.2350.10">
    <property type="entry name" value="Pseudouridine synthase"/>
    <property type="match status" value="1"/>
</dbReference>
<evidence type="ECO:0000256" key="2">
    <source>
        <dbReference type="ARBA" id="ARBA00023235"/>
    </source>
</evidence>
<dbReference type="SMART" id="SM00363">
    <property type="entry name" value="S4"/>
    <property type="match status" value="1"/>
</dbReference>
<dbReference type="CDD" id="cd00165">
    <property type="entry name" value="S4"/>
    <property type="match status" value="1"/>
</dbReference>
<dbReference type="InterPro" id="IPR006224">
    <property type="entry name" value="PsdUridine_synth_RluA-like_CS"/>
</dbReference>
<evidence type="ECO:0000256" key="3">
    <source>
        <dbReference type="PROSITE-ProRule" id="PRU00182"/>
    </source>
</evidence>
<dbReference type="InterPro" id="IPR036986">
    <property type="entry name" value="S4_RNA-bd_sf"/>
</dbReference>
<dbReference type="Proteomes" id="UP001594351">
    <property type="component" value="Unassembled WGS sequence"/>
</dbReference>
<reference evidence="6 7" key="1">
    <citation type="submission" date="2024-09" db="EMBL/GenBank/DDBJ databases">
        <title>Laminarin stimulates single cell rates of sulfate reduction while oxygen inhibits transcriptomic activity in coastal marine sediment.</title>
        <authorList>
            <person name="Lindsay M."/>
            <person name="Orcutt B."/>
            <person name="Emerson D."/>
            <person name="Stepanauskas R."/>
            <person name="D'Angelo T."/>
        </authorList>
    </citation>
    <scope>NUCLEOTIDE SEQUENCE [LARGE SCALE GENOMIC DNA]</scope>
    <source>
        <strain evidence="6">SAG AM-311-K15</strain>
    </source>
</reference>
<dbReference type="CDD" id="cd02869">
    <property type="entry name" value="PseudoU_synth_RluA_like"/>
    <property type="match status" value="1"/>
</dbReference>
<protein>
    <recommendedName>
        <fullName evidence="4">Pseudouridine synthase</fullName>
        <ecNumber evidence="4">5.4.99.-</ecNumber>
    </recommendedName>
</protein>
<name>A0ABV6YUP5_UNCC1</name>
<dbReference type="InterPro" id="IPR002942">
    <property type="entry name" value="S4_RNA-bd"/>
</dbReference>